<dbReference type="VEuPathDB" id="ToxoDB:CSUI_008736"/>
<protein>
    <submittedName>
        <fullName evidence="2">Uncharacterized protein</fullName>
    </submittedName>
</protein>
<evidence type="ECO:0000256" key="1">
    <source>
        <dbReference type="SAM" id="MobiDB-lite"/>
    </source>
</evidence>
<evidence type="ECO:0000313" key="3">
    <source>
        <dbReference type="Proteomes" id="UP000221165"/>
    </source>
</evidence>
<dbReference type="AlphaFoldDB" id="A0A2C6KM32"/>
<accession>A0A2C6KM32</accession>
<feature type="compositionally biased region" description="Polar residues" evidence="1">
    <location>
        <begin position="132"/>
        <end position="155"/>
    </location>
</feature>
<dbReference type="GeneID" id="94432072"/>
<dbReference type="EMBL" id="MIGC01004969">
    <property type="protein sequence ID" value="PHJ17443.1"/>
    <property type="molecule type" value="Genomic_DNA"/>
</dbReference>
<feature type="compositionally biased region" description="Low complexity" evidence="1">
    <location>
        <begin position="120"/>
        <end position="131"/>
    </location>
</feature>
<organism evidence="2 3">
    <name type="scientific">Cystoisospora suis</name>
    <dbReference type="NCBI Taxonomy" id="483139"/>
    <lineage>
        <taxon>Eukaryota</taxon>
        <taxon>Sar</taxon>
        <taxon>Alveolata</taxon>
        <taxon>Apicomplexa</taxon>
        <taxon>Conoidasida</taxon>
        <taxon>Coccidia</taxon>
        <taxon>Eucoccidiorida</taxon>
        <taxon>Eimeriorina</taxon>
        <taxon>Sarcocystidae</taxon>
        <taxon>Cystoisospora</taxon>
    </lineage>
</organism>
<proteinExistence type="predicted"/>
<keyword evidence="3" id="KW-1185">Reference proteome</keyword>
<feature type="non-terminal residue" evidence="2">
    <location>
        <position position="1"/>
    </location>
</feature>
<dbReference type="RefSeq" id="XP_067919164.1">
    <property type="nucleotide sequence ID" value="XM_068068861.1"/>
</dbReference>
<comment type="caution">
    <text evidence="2">The sequence shown here is derived from an EMBL/GenBank/DDBJ whole genome shotgun (WGS) entry which is preliminary data.</text>
</comment>
<gene>
    <name evidence="2" type="ORF">CSUI_008736</name>
</gene>
<sequence length="581" mass="62259">ASQSPASNSTTTPTAPEATSPTTTVRAGSSSSPASQSPPSNPTTTPPASEATSTAGTGTAPSQGRSATQISHVPPSSPGQGILASPTRNPADARPGTSRPASLGKEPVLTTSSAASPQGSPTSTTEDPSSSFEVQSAASVSTLSASKSNPTQTPADLSGDLSTVAAGGALYQHPEASPVTTPSPPSPSNSSTAASPPPEATSPSTTLGTGASSSQAQSATPPSQVSPAAVGCLKPSVVSKSVEGRAIVDVGYIWLRNGQDRERGAKVPIEFDFRGTHFRVFLPREAEMLFEERGVLKEVVAGLREEPVELEIEGTKGWFWGHKKADKFVILWRTENEVPYEVGLPLKAIDVFVPLSDKTKETYEKLRFLLKVVMEQVGLLIEHPAPTLHEDSHQQWWNSYFFEKAPPYKEMDIGVRLAKYELYGEFAAHYFLEGGNSIGCIVAKVSKAPESGWEDRRTFVKVTLDNQLNLYLFLGRHVEAVLEQGLRVRKELVEPLSVSLTTPSGSGTSHWDIDWGTAELVAETWEKEDITYRVHVKPGLEATLEKKGGPGVFQELRRALRAGLEEFARVQVPKKLERKNQ</sequence>
<feature type="compositionally biased region" description="Polar residues" evidence="1">
    <location>
        <begin position="109"/>
        <end position="119"/>
    </location>
</feature>
<name>A0A2C6KM32_9APIC</name>
<feature type="region of interest" description="Disordered" evidence="1">
    <location>
        <begin position="1"/>
        <end position="228"/>
    </location>
</feature>
<feature type="compositionally biased region" description="Low complexity" evidence="1">
    <location>
        <begin position="46"/>
        <end position="62"/>
    </location>
</feature>
<reference evidence="2 3" key="1">
    <citation type="journal article" date="2017" name="Int. J. Parasitol.">
        <title>The genome of the protozoan parasite Cystoisospora suis and a reverse vaccinology approach to identify vaccine candidates.</title>
        <authorList>
            <person name="Palmieri N."/>
            <person name="Shrestha A."/>
            <person name="Ruttkowski B."/>
            <person name="Beck T."/>
            <person name="Vogl C."/>
            <person name="Tomley F."/>
            <person name="Blake D.P."/>
            <person name="Joachim A."/>
        </authorList>
    </citation>
    <scope>NUCLEOTIDE SEQUENCE [LARGE SCALE GENOMIC DNA]</scope>
    <source>
        <strain evidence="2 3">Wien I</strain>
    </source>
</reference>
<feature type="compositionally biased region" description="Low complexity" evidence="1">
    <location>
        <begin position="201"/>
        <end position="228"/>
    </location>
</feature>
<dbReference type="Proteomes" id="UP000221165">
    <property type="component" value="Unassembled WGS sequence"/>
</dbReference>
<feature type="compositionally biased region" description="Low complexity" evidence="1">
    <location>
        <begin position="1"/>
        <end position="38"/>
    </location>
</feature>
<evidence type="ECO:0000313" key="2">
    <source>
        <dbReference type="EMBL" id="PHJ17443.1"/>
    </source>
</evidence>